<comment type="caution">
    <text evidence="13">The sequence shown here is derived from an EMBL/GenBank/DDBJ whole genome shotgun (WGS) entry which is preliminary data.</text>
</comment>
<dbReference type="PROSITE" id="PS51257">
    <property type="entry name" value="PROKAR_LIPOPROTEIN"/>
    <property type="match status" value="1"/>
</dbReference>
<sequence length="1021" mass="112707">MPSPRPTPISPLLCPLSASCLEATTLVGRAASSASMSSLTCAKLMAWTIVAILLQILGISLFVFGFFPVKPALSGASGPESFRSPMCHSVEERDERNLPPQQLRSLYQDTSGIPPSFDQLILMVVDGLPAEFVLGKDDQPPTKAMMEAMPYTQSLLSNGMAVGYHAKAAPPTVTMPRLKAMVSGAIGGFLDVAFNFNTQALLDDNILGQFYDIGWEMVMHGDETWLKLFPGLFTRYDGVSSFYVKDTVEVDYNVSRHLETELNADNWNLLILHYLGLDHVGHIGGRSSNLMIPKLKEMDEIVKMIHMNKMLPEHNPHRQTLLVVVSDHGMTENGNHGGSSYEETDSLALFIGLRSKILTYASATQNAASQVDMASTLALLFGVPIPKNNVGVLMPEVFGSLTDDQWLRALELNSWQLLRLLQAQLPGLSQQSSPCNGSSYEQSSEISECVGQVEQKFCHFFSKAAVLHSSWKSKKGQTVRSINGDDFRNAVKAYDEFLRIASEWLSRRATDKPLNLLASGVATMFGSSMILLRLLFLLCKQVYFAEKQCLPNVNKCSYKWDLDESFVLGAILIVVLSMGSSSMVEEEQYVWHFVTSTLYLIFLRKAIQSVLAGPAPFLLNVFNGQNCSNYSRASSVILVLICGRILRGWHQGGVNWTHLPDISKWLEQAGSHSIKFVQIASALAIISLWSFLLYSLRLKRGFILVVQTMFLISGLLVMLHIMQCQDHMFAISGYNATSIAQIVYASLGATVIITAVASPWVMYDSMSKTQSSGKPCLVTYLSIDNQIGSTLFELRYSSYLIGWAYTASWCLLQLLLQQPINAVPILLIFVQILSSLVYFSAAGIQHKLWVEVAALYFLGMAGHFGLGNSNTLATIDVAAAFIGLSSHSTLFAGILMFLITLASPLLLLLSMVMYISMKDLKYLFVSQDEDMGRLLLSTIAFPSLVPLSLNSIMLTTFTVILLLMRNHLFVWSVFSPKYLYVCAITASVYAGVIVVAATGIYVCLIFAFLKRNSNASIRNPR</sequence>
<comment type="similarity">
    <text evidence="3">Belongs to the PIGG/PIGN/PIGO family. PIGG subfamily.</text>
</comment>
<feature type="transmembrane region" description="Helical" evidence="11">
    <location>
        <begin position="701"/>
        <end position="722"/>
    </location>
</feature>
<dbReference type="FunFam" id="3.40.720.10:FF:000078">
    <property type="entry name" value="GPI ethanolamine phosphate transferase 2 isoform X4"/>
    <property type="match status" value="1"/>
</dbReference>
<dbReference type="InterPro" id="IPR039527">
    <property type="entry name" value="PIGG/GPI7"/>
</dbReference>
<dbReference type="Gene3D" id="3.40.720.10">
    <property type="entry name" value="Alkaline Phosphatase, subunit A"/>
    <property type="match status" value="1"/>
</dbReference>
<proteinExistence type="inferred from homology"/>
<keyword evidence="7" id="KW-0256">Endoplasmic reticulum</keyword>
<protein>
    <recommendedName>
        <fullName evidence="12">GPI ethanolamine phosphate transferase 2 C-terminal domain-containing protein</fullName>
    </recommendedName>
</protein>
<dbReference type="Pfam" id="PF19316">
    <property type="entry name" value="PIGO_PIGG"/>
    <property type="match status" value="1"/>
</dbReference>
<evidence type="ECO:0000256" key="4">
    <source>
        <dbReference type="ARBA" id="ARBA00022502"/>
    </source>
</evidence>
<dbReference type="CDD" id="cd16024">
    <property type="entry name" value="GPI_EPT_2"/>
    <property type="match status" value="1"/>
</dbReference>
<evidence type="ECO:0000256" key="8">
    <source>
        <dbReference type="ARBA" id="ARBA00022989"/>
    </source>
</evidence>
<feature type="domain" description="GPI ethanolamine phosphate transferase 2 C-terminal" evidence="12">
    <location>
        <begin position="566"/>
        <end position="998"/>
    </location>
</feature>
<feature type="transmembrane region" description="Helical" evidence="11">
    <location>
        <begin position="890"/>
        <end position="914"/>
    </location>
</feature>
<dbReference type="AlphaFoldDB" id="A0A9Q0QP62"/>
<dbReference type="EMBL" id="JAMYWD010000007">
    <property type="protein sequence ID" value="KAJ4966777.1"/>
    <property type="molecule type" value="Genomic_DNA"/>
</dbReference>
<keyword evidence="8 11" id="KW-1133">Transmembrane helix</keyword>
<dbReference type="GO" id="GO:0006506">
    <property type="term" value="P:GPI anchor biosynthetic process"/>
    <property type="evidence" value="ECO:0007669"/>
    <property type="project" value="UniProtKB-KW"/>
</dbReference>
<dbReference type="Proteomes" id="UP001141806">
    <property type="component" value="Unassembled WGS sequence"/>
</dbReference>
<keyword evidence="10" id="KW-0325">Glycoprotein</keyword>
<evidence type="ECO:0000256" key="7">
    <source>
        <dbReference type="ARBA" id="ARBA00022824"/>
    </source>
</evidence>
<feature type="transmembrane region" description="Helical" evidence="11">
    <location>
        <begin position="796"/>
        <end position="816"/>
    </location>
</feature>
<keyword evidence="4" id="KW-0337">GPI-anchor biosynthesis</keyword>
<dbReference type="InterPro" id="IPR002591">
    <property type="entry name" value="Phosphodiest/P_Trfase"/>
</dbReference>
<evidence type="ECO:0000256" key="5">
    <source>
        <dbReference type="ARBA" id="ARBA00022679"/>
    </source>
</evidence>
<comment type="subcellular location">
    <subcellularLocation>
        <location evidence="1">Endoplasmic reticulum membrane</location>
        <topology evidence="1">Multi-pass membrane protein</topology>
    </subcellularLocation>
</comment>
<feature type="transmembrane region" description="Helical" evidence="11">
    <location>
        <begin position="742"/>
        <end position="763"/>
    </location>
</feature>
<name>A0A9Q0QP62_9MAGN</name>
<feature type="transmembrane region" description="Helical" evidence="11">
    <location>
        <begin position="978"/>
        <end position="1009"/>
    </location>
</feature>
<feature type="transmembrane region" description="Helical" evidence="11">
    <location>
        <begin position="516"/>
        <end position="538"/>
    </location>
</feature>
<evidence type="ECO:0000256" key="1">
    <source>
        <dbReference type="ARBA" id="ARBA00004477"/>
    </source>
</evidence>
<comment type="pathway">
    <text evidence="2">Glycolipid biosynthesis; glycosylphosphatidylinositol-anchor biosynthesis.</text>
</comment>
<feature type="transmembrane region" description="Helical" evidence="11">
    <location>
        <begin position="565"/>
        <end position="583"/>
    </location>
</feature>
<dbReference type="SUPFAM" id="SSF53649">
    <property type="entry name" value="Alkaline phosphatase-like"/>
    <property type="match status" value="1"/>
</dbReference>
<evidence type="ECO:0000256" key="9">
    <source>
        <dbReference type="ARBA" id="ARBA00023136"/>
    </source>
</evidence>
<organism evidence="13 14">
    <name type="scientific">Protea cynaroides</name>
    <dbReference type="NCBI Taxonomy" id="273540"/>
    <lineage>
        <taxon>Eukaryota</taxon>
        <taxon>Viridiplantae</taxon>
        <taxon>Streptophyta</taxon>
        <taxon>Embryophyta</taxon>
        <taxon>Tracheophyta</taxon>
        <taxon>Spermatophyta</taxon>
        <taxon>Magnoliopsida</taxon>
        <taxon>Proteales</taxon>
        <taxon>Proteaceae</taxon>
        <taxon>Protea</taxon>
    </lineage>
</organism>
<feature type="transmembrane region" description="Helical" evidence="11">
    <location>
        <begin position="822"/>
        <end position="841"/>
    </location>
</feature>
<dbReference type="InterPro" id="IPR017850">
    <property type="entry name" value="Alkaline_phosphatase_core_sf"/>
</dbReference>
<dbReference type="OrthoDB" id="272139at2759"/>
<evidence type="ECO:0000313" key="13">
    <source>
        <dbReference type="EMBL" id="KAJ4966777.1"/>
    </source>
</evidence>
<reference evidence="13" key="1">
    <citation type="journal article" date="2023" name="Plant J.">
        <title>The genome of the king protea, Protea cynaroides.</title>
        <authorList>
            <person name="Chang J."/>
            <person name="Duong T.A."/>
            <person name="Schoeman C."/>
            <person name="Ma X."/>
            <person name="Roodt D."/>
            <person name="Barker N."/>
            <person name="Li Z."/>
            <person name="Van de Peer Y."/>
            <person name="Mizrachi E."/>
        </authorList>
    </citation>
    <scope>NUCLEOTIDE SEQUENCE</scope>
    <source>
        <tissue evidence="13">Young leaves</tissue>
    </source>
</reference>
<keyword evidence="5" id="KW-0808">Transferase</keyword>
<dbReference type="GO" id="GO:0005789">
    <property type="term" value="C:endoplasmic reticulum membrane"/>
    <property type="evidence" value="ECO:0007669"/>
    <property type="project" value="UniProtKB-SubCell"/>
</dbReference>
<accession>A0A9Q0QP62</accession>
<dbReference type="InterPro" id="IPR037674">
    <property type="entry name" value="PIG-G_N"/>
</dbReference>
<evidence type="ECO:0000256" key="6">
    <source>
        <dbReference type="ARBA" id="ARBA00022692"/>
    </source>
</evidence>
<keyword evidence="14" id="KW-1185">Reference proteome</keyword>
<evidence type="ECO:0000256" key="2">
    <source>
        <dbReference type="ARBA" id="ARBA00004687"/>
    </source>
</evidence>
<dbReference type="PANTHER" id="PTHR23072:SF0">
    <property type="entry name" value="GPI ETHANOLAMINE PHOSPHATE TRANSFERASE 2"/>
    <property type="match status" value="1"/>
</dbReference>
<feature type="transmembrane region" description="Helical" evidence="11">
    <location>
        <begin position="676"/>
        <end position="694"/>
    </location>
</feature>
<dbReference type="Pfam" id="PF01663">
    <property type="entry name" value="Phosphodiest"/>
    <property type="match status" value="1"/>
</dbReference>
<evidence type="ECO:0000256" key="10">
    <source>
        <dbReference type="ARBA" id="ARBA00023180"/>
    </source>
</evidence>
<feature type="transmembrane region" description="Helical" evidence="11">
    <location>
        <begin position="848"/>
        <end position="866"/>
    </location>
</feature>
<dbReference type="GO" id="GO:0051267">
    <property type="term" value="F:CP2 mannose-ethanolamine phosphotransferase activity"/>
    <property type="evidence" value="ECO:0007669"/>
    <property type="project" value="TreeGrafter"/>
</dbReference>
<evidence type="ECO:0000313" key="14">
    <source>
        <dbReference type="Proteomes" id="UP001141806"/>
    </source>
</evidence>
<dbReference type="InterPro" id="IPR045687">
    <property type="entry name" value="PIGG/GPI7_C"/>
</dbReference>
<keyword evidence="9 11" id="KW-0472">Membrane</keyword>
<feature type="transmembrane region" description="Helical" evidence="11">
    <location>
        <begin position="934"/>
        <end position="963"/>
    </location>
</feature>
<gene>
    <name evidence="13" type="ORF">NE237_018626</name>
</gene>
<evidence type="ECO:0000256" key="11">
    <source>
        <dbReference type="SAM" id="Phobius"/>
    </source>
</evidence>
<feature type="transmembrane region" description="Helical" evidence="11">
    <location>
        <begin position="44"/>
        <end position="67"/>
    </location>
</feature>
<keyword evidence="6 11" id="KW-0812">Transmembrane</keyword>
<evidence type="ECO:0000256" key="3">
    <source>
        <dbReference type="ARBA" id="ARBA00005315"/>
    </source>
</evidence>
<dbReference type="PANTHER" id="PTHR23072">
    <property type="entry name" value="PHOSPHATIDYLINOSITOL GLYCAN-RELATED"/>
    <property type="match status" value="1"/>
</dbReference>
<evidence type="ECO:0000259" key="12">
    <source>
        <dbReference type="Pfam" id="PF19316"/>
    </source>
</evidence>